<reference evidence="1 2" key="1">
    <citation type="submission" date="2018-09" db="EMBL/GenBank/DDBJ databases">
        <authorList>
            <person name="Tagini F."/>
        </authorList>
    </citation>
    <scope>NUCLEOTIDE SEQUENCE [LARGE SCALE GENOMIC DNA]</scope>
    <source>
        <strain evidence="1 2">MK142</strain>
    </source>
</reference>
<evidence type="ECO:0000313" key="2">
    <source>
        <dbReference type="Proteomes" id="UP000268285"/>
    </source>
</evidence>
<protein>
    <submittedName>
        <fullName evidence="1">Uncharacterized protein</fullName>
    </submittedName>
</protein>
<dbReference type="Proteomes" id="UP000268285">
    <property type="component" value="Unassembled WGS sequence"/>
</dbReference>
<gene>
    <name evidence="1" type="ORF">LAUMK142_05348</name>
</gene>
<dbReference type="OrthoDB" id="10017281at2"/>
<dbReference type="RefSeq" id="WP_122502639.1">
    <property type="nucleotide sequence ID" value="NZ_UPHU01000001.1"/>
</dbReference>
<proteinExistence type="predicted"/>
<keyword evidence="2" id="KW-1185">Reference proteome</keyword>
<sequence length="108" mass="12172">MMDRDEFRAVSVLVGDWPAYDLADHLADVMPETLPDGRYIWDMSAEDLARLSVDHYPGGAVGLQLALMGLGCEDRPSQPTVPRFGGGFVVRDQRSCVPSWWGYRTRLW</sequence>
<organism evidence="1 2">
    <name type="scientific">Mycobacterium pseudokansasii</name>
    <dbReference type="NCBI Taxonomy" id="2341080"/>
    <lineage>
        <taxon>Bacteria</taxon>
        <taxon>Bacillati</taxon>
        <taxon>Actinomycetota</taxon>
        <taxon>Actinomycetes</taxon>
        <taxon>Mycobacteriales</taxon>
        <taxon>Mycobacteriaceae</taxon>
        <taxon>Mycobacterium</taxon>
    </lineage>
</organism>
<accession>A0A498R2C1</accession>
<evidence type="ECO:0000313" key="1">
    <source>
        <dbReference type="EMBL" id="VBA56016.1"/>
    </source>
</evidence>
<dbReference type="AlphaFoldDB" id="A0A498R2C1"/>
<name>A0A498R2C1_9MYCO</name>
<dbReference type="EMBL" id="UPHU01000001">
    <property type="protein sequence ID" value="VBA56016.1"/>
    <property type="molecule type" value="Genomic_DNA"/>
</dbReference>